<sequence>MTMPFTPMPSLADLLAVYAIDPNSPSGLSRIKASRGRWGRLGPVISVGTDGYYRMKFGSQFYRTHRVIYYMHTGIDPAELVVDHIDGNLQNNRVENLRLCTMAQNAHNRRARLGKPSGLPKGITKTPAGKYRACIMVAGELHEGLLDNLRAAVHYLKALRAKYHGEYACAG</sequence>
<evidence type="ECO:0000259" key="1">
    <source>
        <dbReference type="Pfam" id="PF13392"/>
    </source>
</evidence>
<dbReference type="InterPro" id="IPR044925">
    <property type="entry name" value="His-Me_finger_sf"/>
</dbReference>
<dbReference type="Pfam" id="PF13392">
    <property type="entry name" value="HNH_3"/>
    <property type="match status" value="1"/>
</dbReference>
<keyword evidence="2" id="KW-0540">Nuclease</keyword>
<feature type="domain" description="HNH nuclease" evidence="1">
    <location>
        <begin position="62"/>
        <end position="106"/>
    </location>
</feature>
<dbReference type="SUPFAM" id="SSF54060">
    <property type="entry name" value="His-Me finger endonucleases"/>
    <property type="match status" value="1"/>
</dbReference>
<keyword evidence="3" id="KW-1185">Reference proteome</keyword>
<name>A0ABY4KR22_9PSED</name>
<evidence type="ECO:0000313" key="2">
    <source>
        <dbReference type="EMBL" id="UPQ81835.1"/>
    </source>
</evidence>
<dbReference type="Gene3D" id="3.90.75.20">
    <property type="match status" value="1"/>
</dbReference>
<keyword evidence="2" id="KW-0378">Hydrolase</keyword>
<proteinExistence type="predicted"/>
<keyword evidence="2" id="KW-0255">Endonuclease</keyword>
<protein>
    <submittedName>
        <fullName evidence="2">HNH endonuclease</fullName>
    </submittedName>
</protein>
<reference evidence="2 3" key="1">
    <citation type="submission" date="2022-04" db="EMBL/GenBank/DDBJ databases">
        <title>Pseudomonas knackmussii B09-2.</title>
        <authorList>
            <person name="Deng Y."/>
        </authorList>
    </citation>
    <scope>NUCLEOTIDE SEQUENCE [LARGE SCALE GENOMIC DNA]</scope>
    <source>
        <strain evidence="2 3">B09-2</strain>
    </source>
</reference>
<dbReference type="EMBL" id="CP096208">
    <property type="protein sequence ID" value="UPQ81835.1"/>
    <property type="molecule type" value="Genomic_DNA"/>
</dbReference>
<dbReference type="Proteomes" id="UP000831189">
    <property type="component" value="Chromosome"/>
</dbReference>
<dbReference type="GO" id="GO:0004519">
    <property type="term" value="F:endonuclease activity"/>
    <property type="evidence" value="ECO:0007669"/>
    <property type="project" value="UniProtKB-KW"/>
</dbReference>
<gene>
    <name evidence="2" type="ORF">M0M42_15660</name>
</gene>
<evidence type="ECO:0000313" key="3">
    <source>
        <dbReference type="Proteomes" id="UP000831189"/>
    </source>
</evidence>
<dbReference type="InterPro" id="IPR003615">
    <property type="entry name" value="HNH_nuc"/>
</dbReference>
<organism evidence="2 3">
    <name type="scientific">Pseudomonas knackmussii</name>
    <dbReference type="NCBI Taxonomy" id="65741"/>
    <lineage>
        <taxon>Bacteria</taxon>
        <taxon>Pseudomonadati</taxon>
        <taxon>Pseudomonadota</taxon>
        <taxon>Gammaproteobacteria</taxon>
        <taxon>Pseudomonadales</taxon>
        <taxon>Pseudomonadaceae</taxon>
        <taxon>Pseudomonas</taxon>
    </lineage>
</organism>
<accession>A0ABY4KR22</accession>